<dbReference type="Pfam" id="PF01113">
    <property type="entry name" value="DapB_N"/>
    <property type="match status" value="1"/>
</dbReference>
<protein>
    <submittedName>
        <fullName evidence="4">4-hydroxy-tetrahydrodipicolinate reductase</fullName>
    </submittedName>
</protein>
<sequence>MDIVNIALVGATGRFSSDILNEIEHNNGFLLSNAVTREGNQHVGRSVSLISEYKKTNVEITDNFNNVSEADVIIDVTMRDAFINSNSGQYNSWMPQAEQR</sequence>
<dbReference type="Gene3D" id="3.40.50.720">
    <property type="entry name" value="NAD(P)-binding Rossmann-like Domain"/>
    <property type="match status" value="1"/>
</dbReference>
<dbReference type="GO" id="GO:0009089">
    <property type="term" value="P:lysine biosynthetic process via diaminopimelate"/>
    <property type="evidence" value="ECO:0007669"/>
    <property type="project" value="InterPro"/>
</dbReference>
<accession>A0A1G8R5M4</accession>
<reference evidence="5" key="1">
    <citation type="submission" date="2016-10" db="EMBL/GenBank/DDBJ databases">
        <authorList>
            <person name="Varghese N."/>
            <person name="Submissions S."/>
        </authorList>
    </citation>
    <scope>NUCLEOTIDE SEQUENCE [LARGE SCALE GENOMIC DNA]</scope>
    <source>
        <strain evidence="5">CGMCC 1.11012</strain>
    </source>
</reference>
<evidence type="ECO:0000259" key="3">
    <source>
        <dbReference type="Pfam" id="PF01113"/>
    </source>
</evidence>
<dbReference type="RefSeq" id="WP_090714603.1">
    <property type="nucleotide sequence ID" value="NZ_CBCSKY010000025.1"/>
</dbReference>
<evidence type="ECO:0000313" key="4">
    <source>
        <dbReference type="EMBL" id="SDJ12143.1"/>
    </source>
</evidence>
<feature type="domain" description="Dihydrodipicolinate reductase N-terminal" evidence="3">
    <location>
        <begin position="4"/>
        <end position="84"/>
    </location>
</feature>
<proteinExistence type="predicted"/>
<evidence type="ECO:0000256" key="2">
    <source>
        <dbReference type="ARBA" id="ARBA00023002"/>
    </source>
</evidence>
<dbReference type="EMBL" id="FNDX01000012">
    <property type="protein sequence ID" value="SDJ12143.1"/>
    <property type="molecule type" value="Genomic_DNA"/>
</dbReference>
<dbReference type="AlphaFoldDB" id="A0A1G8R5M4"/>
<dbReference type="STRING" id="1174501.SAMN05216192_1122"/>
<dbReference type="GO" id="GO:0008839">
    <property type="term" value="F:4-hydroxy-tetrahydrodipicolinate reductase"/>
    <property type="evidence" value="ECO:0007669"/>
    <property type="project" value="InterPro"/>
</dbReference>
<keyword evidence="1" id="KW-0521">NADP</keyword>
<gene>
    <name evidence="4" type="ORF">SAMN05216192_1122</name>
</gene>
<organism evidence="4 5">
    <name type="scientific">Paenibacillus typhae</name>
    <dbReference type="NCBI Taxonomy" id="1174501"/>
    <lineage>
        <taxon>Bacteria</taxon>
        <taxon>Bacillati</taxon>
        <taxon>Bacillota</taxon>
        <taxon>Bacilli</taxon>
        <taxon>Bacillales</taxon>
        <taxon>Paenibacillaceae</taxon>
        <taxon>Paenibacillus</taxon>
    </lineage>
</organism>
<keyword evidence="2" id="KW-0560">Oxidoreductase</keyword>
<dbReference type="OrthoDB" id="9790352at2"/>
<dbReference type="Proteomes" id="UP000199050">
    <property type="component" value="Unassembled WGS sequence"/>
</dbReference>
<keyword evidence="5" id="KW-1185">Reference proteome</keyword>
<dbReference type="SUPFAM" id="SSF51735">
    <property type="entry name" value="NAD(P)-binding Rossmann-fold domains"/>
    <property type="match status" value="1"/>
</dbReference>
<evidence type="ECO:0000313" key="5">
    <source>
        <dbReference type="Proteomes" id="UP000199050"/>
    </source>
</evidence>
<dbReference type="InterPro" id="IPR000846">
    <property type="entry name" value="DapB_N"/>
</dbReference>
<evidence type="ECO:0000256" key="1">
    <source>
        <dbReference type="ARBA" id="ARBA00022857"/>
    </source>
</evidence>
<dbReference type="InterPro" id="IPR036291">
    <property type="entry name" value="NAD(P)-bd_dom_sf"/>
</dbReference>
<name>A0A1G8R5M4_9BACL</name>